<feature type="region of interest" description="Disordered" evidence="1">
    <location>
        <begin position="18"/>
        <end position="106"/>
    </location>
</feature>
<evidence type="ECO:0000313" key="5">
    <source>
        <dbReference type="EMBL" id="KAL3775396.1"/>
    </source>
</evidence>
<evidence type="ECO:0000259" key="3">
    <source>
        <dbReference type="PROSITE" id="PS51181"/>
    </source>
</evidence>
<feature type="region of interest" description="Disordered" evidence="1">
    <location>
        <begin position="378"/>
        <end position="399"/>
    </location>
</feature>
<evidence type="ECO:0000259" key="4">
    <source>
        <dbReference type="PROSITE" id="PS51182"/>
    </source>
</evidence>
<dbReference type="SUPFAM" id="SSF52799">
    <property type="entry name" value="(Phosphotyrosine protein) phosphatases II"/>
    <property type="match status" value="1"/>
</dbReference>
<dbReference type="PROSITE" id="PS51182">
    <property type="entry name" value="C2_TENSIN"/>
    <property type="match status" value="1"/>
</dbReference>
<name>A0ABD3NHC0_9STRA</name>
<dbReference type="SUPFAM" id="SSF49562">
    <property type="entry name" value="C2 domain (Calcium/lipid-binding domain, CaLB)"/>
    <property type="match status" value="1"/>
</dbReference>
<feature type="compositionally biased region" description="Polar residues" evidence="1">
    <location>
        <begin position="842"/>
        <end position="855"/>
    </location>
</feature>
<feature type="compositionally biased region" description="Low complexity" evidence="1">
    <location>
        <begin position="32"/>
        <end position="56"/>
    </location>
</feature>
<keyword evidence="6" id="KW-1185">Reference proteome</keyword>
<feature type="domain" description="C2 tensin-type" evidence="4">
    <location>
        <begin position="345"/>
        <end position="520"/>
    </location>
</feature>
<dbReference type="InterPro" id="IPR014020">
    <property type="entry name" value="Tensin_C2-dom"/>
</dbReference>
<feature type="domain" description="Phosphatase tensin-type" evidence="3">
    <location>
        <begin position="165"/>
        <end position="341"/>
    </location>
</feature>
<feature type="compositionally biased region" description="Gly residues" evidence="1">
    <location>
        <begin position="672"/>
        <end position="687"/>
    </location>
</feature>
<feature type="region of interest" description="Disordered" evidence="1">
    <location>
        <begin position="618"/>
        <end position="754"/>
    </location>
</feature>
<reference evidence="5 6" key="1">
    <citation type="submission" date="2024-10" db="EMBL/GenBank/DDBJ databases">
        <title>Updated reference genomes for cyclostephanoid diatoms.</title>
        <authorList>
            <person name="Roberts W.R."/>
            <person name="Alverson A.J."/>
        </authorList>
    </citation>
    <scope>NUCLEOTIDE SEQUENCE [LARGE SCALE GENOMIC DNA]</scope>
    <source>
        <strain evidence="5 6">AJA276-08</strain>
    </source>
</reference>
<dbReference type="EMBL" id="JALLAZ020001415">
    <property type="protein sequence ID" value="KAL3775396.1"/>
    <property type="molecule type" value="Genomic_DNA"/>
</dbReference>
<dbReference type="InterPro" id="IPR016130">
    <property type="entry name" value="Tyr_Pase_AS"/>
</dbReference>
<feature type="region of interest" description="Disordered" evidence="1">
    <location>
        <begin position="531"/>
        <end position="582"/>
    </location>
</feature>
<feature type="region of interest" description="Disordered" evidence="1">
    <location>
        <begin position="772"/>
        <end position="809"/>
    </location>
</feature>
<feature type="domain" description="Tyrosine specific protein phosphatases" evidence="2">
    <location>
        <begin position="253"/>
        <end position="311"/>
    </location>
</feature>
<dbReference type="CDD" id="cd14497">
    <property type="entry name" value="PTP_PTEN-like"/>
    <property type="match status" value="1"/>
</dbReference>
<dbReference type="InterPro" id="IPR000387">
    <property type="entry name" value="Tyr_Pase_dom"/>
</dbReference>
<dbReference type="GO" id="GO:0016791">
    <property type="term" value="F:phosphatase activity"/>
    <property type="evidence" value="ECO:0007669"/>
    <property type="project" value="UniProtKB-ARBA"/>
</dbReference>
<dbReference type="SMART" id="SM01326">
    <property type="entry name" value="PTEN_C2"/>
    <property type="match status" value="1"/>
</dbReference>
<feature type="compositionally biased region" description="Basic and acidic residues" evidence="1">
    <location>
        <begin position="618"/>
        <end position="636"/>
    </location>
</feature>
<evidence type="ECO:0008006" key="7">
    <source>
        <dbReference type="Google" id="ProtNLM"/>
    </source>
</evidence>
<evidence type="ECO:0000313" key="6">
    <source>
        <dbReference type="Proteomes" id="UP001530315"/>
    </source>
</evidence>
<dbReference type="InterPro" id="IPR029023">
    <property type="entry name" value="Tensin_phosphatase"/>
</dbReference>
<evidence type="ECO:0000256" key="1">
    <source>
        <dbReference type="SAM" id="MobiDB-lite"/>
    </source>
</evidence>
<dbReference type="PANTHER" id="PTHR45734:SF10">
    <property type="entry name" value="BLISTERY, ISOFORM A"/>
    <property type="match status" value="1"/>
</dbReference>
<dbReference type="PROSITE" id="PS51181">
    <property type="entry name" value="PPASE_TENSIN"/>
    <property type="match status" value="1"/>
</dbReference>
<dbReference type="PROSITE" id="PS00383">
    <property type="entry name" value="TYR_PHOSPHATASE_1"/>
    <property type="match status" value="1"/>
</dbReference>
<feature type="region of interest" description="Disordered" evidence="1">
    <location>
        <begin position="829"/>
        <end position="855"/>
    </location>
</feature>
<organism evidence="5 6">
    <name type="scientific">Stephanodiscus triporus</name>
    <dbReference type="NCBI Taxonomy" id="2934178"/>
    <lineage>
        <taxon>Eukaryota</taxon>
        <taxon>Sar</taxon>
        <taxon>Stramenopiles</taxon>
        <taxon>Ochrophyta</taxon>
        <taxon>Bacillariophyta</taxon>
        <taxon>Coscinodiscophyceae</taxon>
        <taxon>Thalassiosirophycidae</taxon>
        <taxon>Stephanodiscales</taxon>
        <taxon>Stephanodiscaceae</taxon>
        <taxon>Stephanodiscus</taxon>
    </lineage>
</organism>
<feature type="compositionally biased region" description="Gly residues" evidence="1">
    <location>
        <begin position="389"/>
        <end position="399"/>
    </location>
</feature>
<protein>
    <recommendedName>
        <fullName evidence="7">Phosphatidylinositol-3,4,5-trisphosphate 3-phosphatase</fullName>
    </recommendedName>
</protein>
<gene>
    <name evidence="5" type="ORF">ACHAW5_009953</name>
</gene>
<dbReference type="AlphaFoldDB" id="A0ABD3NHC0"/>
<comment type="caution">
    <text evidence="5">The sequence shown here is derived from an EMBL/GenBank/DDBJ whole genome shotgun (WGS) entry which is preliminary data.</text>
</comment>
<dbReference type="PANTHER" id="PTHR45734">
    <property type="entry name" value="TENSIN"/>
    <property type="match status" value="1"/>
</dbReference>
<dbReference type="PROSITE" id="PS50056">
    <property type="entry name" value="TYR_PHOSPHATASE_2"/>
    <property type="match status" value="1"/>
</dbReference>
<proteinExistence type="predicted"/>
<dbReference type="Gene3D" id="3.90.190.10">
    <property type="entry name" value="Protein tyrosine phosphatase superfamily"/>
    <property type="match status" value="1"/>
</dbReference>
<evidence type="ECO:0000259" key="2">
    <source>
        <dbReference type="PROSITE" id="PS50056"/>
    </source>
</evidence>
<dbReference type="Gene3D" id="2.60.40.1110">
    <property type="match status" value="1"/>
</dbReference>
<dbReference type="InterPro" id="IPR035892">
    <property type="entry name" value="C2_domain_sf"/>
</dbReference>
<dbReference type="InterPro" id="IPR029021">
    <property type="entry name" value="Prot-tyrosine_phosphatase-like"/>
</dbReference>
<dbReference type="Proteomes" id="UP001530315">
    <property type="component" value="Unassembled WGS sequence"/>
</dbReference>
<dbReference type="InterPro" id="IPR051484">
    <property type="entry name" value="Tensin_PTEN_phosphatase"/>
</dbReference>
<dbReference type="Pfam" id="PF10409">
    <property type="entry name" value="PTEN_C2"/>
    <property type="match status" value="1"/>
</dbReference>
<accession>A0ABD3NHC0</accession>
<feature type="region of interest" description="Disordered" evidence="1">
    <location>
        <begin position="138"/>
        <end position="157"/>
    </location>
</feature>
<sequence length="916" mass="94787">MWGSLGDRLAGLGDALSTGASAHARQQRRDQASSSAPSSSSSSSSITTTTTDDAIAVGGGSGTMARLPPPPFLSSDDPGGGGGGGAESSAAPVEERRHHQQQAAGISSALGSIRGWTSAIAESTMGVVSEAQRALETEQARIRESAPSLFGGTGSGGRARDLGLPLDVEALRDAEVVYVTDRIVTMGHPHTQSSVDGDVTPQRKLAAIGHMLRKRHGGRYMVWNLSEVEYDASMLDDQVLTYKFPGSPSPPLGLLLKLLMSMESWLKADPRNVAVVHCLTGRGRTSTVLAAFLCWTGEAGFTDVNVALEYIARCKRLPMRSLTIPSQVRYAGYFANMLDGVRPSRPPLILKRIIMSGAPKFGKRLLLASSAEGAGGEDGGVVVPPHSSGVGGGGGGGGGGQSSQQVWGCAPYLQLFKAGNLIFTAAASVNYSQSADDLPFCSSSDGPVSFIADAVIQGDILLRCRHLTRSGQRVSMFRAAFHTGYVPPRVMRLTKEQLDGACEDRRFDDDFFLDLIFEACDEAVAAAAAGGVVDDGPEGRGASDVDVAGTSATRGTGHDNGDDVDDGGGGGGAANEAAQRRSMGAVGNGAVVSASAYDSMLHRDSRFWDVIAERREENMRRREATERTGGEGRPEDGGGGDDDDAPLSGPTIGRRRDFVARGGGGHTDDEAGGGGRGGGGGEGGGGRKSILDAKAKTQREKMSAFSIGEEFGLDAPTNNSAKSAAGAPPPGGVGGGGKSATPLAMPVSPQPKGKDTLMEALMDLEDEQGLEDDGEVVFGGGDDGDGDCPAAAAEEEEEVAAGIDVPSRPAASTISSVVADIPATTVEISSQSEGDVAAETALKSNTPSEDNTPNVTEEVGNHLEDVTGLESANDFEDNMADQDVMDSNEDFGYADDFDDLDDDAELEDLEVLIIVN</sequence>
<feature type="compositionally biased region" description="Basic and acidic residues" evidence="1">
    <location>
        <begin position="689"/>
        <end position="702"/>
    </location>
</feature>